<evidence type="ECO:0000256" key="3">
    <source>
        <dbReference type="ARBA" id="ARBA00022490"/>
    </source>
</evidence>
<dbReference type="InterPro" id="IPR020568">
    <property type="entry name" value="Ribosomal_Su5_D2-typ_SF"/>
</dbReference>
<sequence length="358" mass="39988">MKQNKYLFIDRDGTLIVEPPIDKQVDSIEKLEFFDGVFEALKKLQKAGFKLVMVSNQDGLGTDSFPQADFDAPHDLMMKIFKSQGIEFEDVLICPHFAHENCNCRKPKVGLLMDYLVEQKISLKDSYVIGDRETDVQLAHNIKVNPIQFGVGNYQSWDDITTAILNKPRVAEIKRVTNETDIIVKVNLDVPGIREINTGLGFFDHMLDQIVKHAGISAIIKAKGDLHIDDHHCVEDVAITLSQAIAQALGDKYGINRYGFLLPMDEALVEIALDLSGRNYCSFEANFDREMVGDLSVELVKHFFVSFAEGLKATLHIKVTGENTHHMIEACFKGLGKVLKQAIAKNGIDEIPSSKGVL</sequence>
<dbReference type="RefSeq" id="WP_044526427.1">
    <property type="nucleotide sequence ID" value="NZ_CP009440.1"/>
</dbReference>
<evidence type="ECO:0000313" key="13">
    <source>
        <dbReference type="Proteomes" id="UP000031830"/>
    </source>
</evidence>
<comment type="pathway">
    <text evidence="11">Amino-acid biosynthesis; L-histidine biosynthesis; L-histidine from 5-phospho-alpha-D-ribose 1-diphosphate: step 8/9.</text>
</comment>
<comment type="cofactor">
    <cofactor evidence="11">
        <name>Zn(2+)</name>
        <dbReference type="ChEBI" id="CHEBI:29105"/>
    </cofactor>
</comment>
<dbReference type="EC" id="4.2.1.19" evidence="11"/>
<accession>A0A0B6D4F2</accession>
<dbReference type="GO" id="GO:0005737">
    <property type="term" value="C:cytoplasm"/>
    <property type="evidence" value="ECO:0007669"/>
    <property type="project" value="UniProtKB-SubCell"/>
</dbReference>
<dbReference type="EMBL" id="CP009440">
    <property type="protein sequence ID" value="AJI53197.1"/>
    <property type="molecule type" value="Genomic_DNA"/>
</dbReference>
<dbReference type="Pfam" id="PF00475">
    <property type="entry name" value="IGPD"/>
    <property type="match status" value="1"/>
</dbReference>
<dbReference type="OrthoDB" id="9790411at2"/>
<feature type="binding site" evidence="11">
    <location>
        <position position="102"/>
    </location>
    <ligand>
        <name>Zn(2+)</name>
        <dbReference type="ChEBI" id="CHEBI:29105"/>
    </ligand>
</feature>
<dbReference type="NCBIfam" id="TIGR01662">
    <property type="entry name" value="HAD-SF-IIIA"/>
    <property type="match status" value="1"/>
</dbReference>
<keyword evidence="5 11" id="KW-0479">Metal-binding</keyword>
<keyword evidence="4 11" id="KW-0028">Amino-acid biosynthesis</keyword>
<evidence type="ECO:0000256" key="10">
    <source>
        <dbReference type="ARBA" id="ARBA00023268"/>
    </source>
</evidence>
<dbReference type="InterPro" id="IPR020566">
    <property type="entry name" value="His_synth_bifunc_HisB"/>
</dbReference>
<evidence type="ECO:0000313" key="12">
    <source>
        <dbReference type="EMBL" id="AJI53197.1"/>
    </source>
</evidence>
<dbReference type="FunFam" id="3.40.50.1000:FF:000061">
    <property type="entry name" value="Histidine biosynthesis bifunctional protein HisB"/>
    <property type="match status" value="1"/>
</dbReference>
<dbReference type="PROSITE" id="PS00954">
    <property type="entry name" value="IGP_DEHYDRATASE_1"/>
    <property type="match status" value="1"/>
</dbReference>
<feature type="region of interest" description="Imidazoleglycerol-phosphate dehydratase" evidence="11">
    <location>
        <begin position="169"/>
        <end position="358"/>
    </location>
</feature>
<keyword evidence="10 11" id="KW-0511">Multifunctional enzyme</keyword>
<feature type="binding site" evidence="11">
    <location>
        <position position="12"/>
    </location>
    <ligand>
        <name>Mg(2+)</name>
        <dbReference type="ChEBI" id="CHEBI:18420"/>
    </ligand>
</feature>
<evidence type="ECO:0000256" key="2">
    <source>
        <dbReference type="ARBA" id="ARBA00005047"/>
    </source>
</evidence>
<comment type="similarity">
    <text evidence="11">In the C-terminal section; belongs to the imidazoleglycerol-phosphate dehydratase family.</text>
</comment>
<dbReference type="Gene3D" id="3.40.50.1000">
    <property type="entry name" value="HAD superfamily/HAD-like"/>
    <property type="match status" value="1"/>
</dbReference>
<dbReference type="NCBIfam" id="TIGR01656">
    <property type="entry name" value="Histidinol-ppas"/>
    <property type="match status" value="1"/>
</dbReference>
<dbReference type="UniPathway" id="UPA00031">
    <property type="reaction ID" value="UER00011"/>
</dbReference>
<dbReference type="FunFam" id="3.30.230.40:FF:000001">
    <property type="entry name" value="Imidazoleglycerol-phosphate dehydratase HisB"/>
    <property type="match status" value="1"/>
</dbReference>
<keyword evidence="7 11" id="KW-0460">Magnesium</keyword>
<feature type="active site" description="Proton donor" evidence="11">
    <location>
        <position position="12"/>
    </location>
</feature>
<keyword evidence="8 11" id="KW-0368">Histidine biosynthesis</keyword>
<evidence type="ECO:0000256" key="1">
    <source>
        <dbReference type="ARBA" id="ARBA00001946"/>
    </source>
</evidence>
<feature type="binding site" evidence="11">
    <location>
        <position position="10"/>
    </location>
    <ligand>
        <name>Mg(2+)</name>
        <dbReference type="ChEBI" id="CHEBI:18420"/>
    </ligand>
</feature>
<comment type="similarity">
    <text evidence="11">In the N-terminal section; belongs to the histidinol-phosphatase family.</text>
</comment>
<comment type="subcellular location">
    <subcellularLocation>
        <location evidence="11">Cytoplasm</location>
    </subcellularLocation>
</comment>
<dbReference type="PROSITE" id="PS00955">
    <property type="entry name" value="IGP_DEHYDRATASE_2"/>
    <property type="match status" value="1"/>
</dbReference>
<dbReference type="CDD" id="cd07503">
    <property type="entry name" value="HAD_HisB-N"/>
    <property type="match status" value="1"/>
</dbReference>
<feature type="binding site" evidence="11">
    <location>
        <position position="131"/>
    </location>
    <ligand>
        <name>Mg(2+)</name>
        <dbReference type="ChEBI" id="CHEBI:18420"/>
    </ligand>
</feature>
<dbReference type="InterPro" id="IPR036412">
    <property type="entry name" value="HAD-like_sf"/>
</dbReference>
<dbReference type="HAMAP" id="MF_01022">
    <property type="entry name" value="Bifunc_HisB"/>
    <property type="match status" value="1"/>
</dbReference>
<comment type="cofactor">
    <cofactor evidence="1 11">
        <name>Mg(2+)</name>
        <dbReference type="ChEBI" id="CHEBI:18420"/>
    </cofactor>
</comment>
<dbReference type="NCBIfam" id="NF002111">
    <property type="entry name" value="PRK00951.2-1"/>
    <property type="match status" value="1"/>
</dbReference>
<feature type="binding site" evidence="11">
    <location>
        <position position="94"/>
    </location>
    <ligand>
        <name>Zn(2+)</name>
        <dbReference type="ChEBI" id="CHEBI:29105"/>
    </ligand>
</feature>
<dbReference type="InterPro" id="IPR006543">
    <property type="entry name" value="Histidinol-phos"/>
</dbReference>
<dbReference type="InterPro" id="IPR013954">
    <property type="entry name" value="PNK3P"/>
</dbReference>
<evidence type="ECO:0000256" key="6">
    <source>
        <dbReference type="ARBA" id="ARBA00022801"/>
    </source>
</evidence>
<feature type="active site" description="Nucleophile" evidence="11">
    <location>
        <position position="10"/>
    </location>
</feature>
<dbReference type="Pfam" id="PF08645">
    <property type="entry name" value="PNK3P"/>
    <property type="match status" value="1"/>
</dbReference>
<dbReference type="PANTHER" id="PTHR23133">
    <property type="entry name" value="IMIDAZOLEGLYCEROL-PHOSPHATE DEHYDRATASE HIS7"/>
    <property type="match status" value="1"/>
</dbReference>
<dbReference type="STRING" id="28110.KU46_1316"/>
<keyword evidence="11" id="KW-0862">Zinc</keyword>
<evidence type="ECO:0000256" key="7">
    <source>
        <dbReference type="ARBA" id="ARBA00022842"/>
    </source>
</evidence>
<dbReference type="SUPFAM" id="SSF54211">
    <property type="entry name" value="Ribosomal protein S5 domain 2-like"/>
    <property type="match status" value="2"/>
</dbReference>
<dbReference type="InterPro" id="IPR000807">
    <property type="entry name" value="ImidazoleglycerolP_deHydtase"/>
</dbReference>
<evidence type="ECO:0000256" key="4">
    <source>
        <dbReference type="ARBA" id="ARBA00022605"/>
    </source>
</evidence>
<dbReference type="GO" id="GO:0004424">
    <property type="term" value="F:imidazoleglycerol-phosphate dehydratase activity"/>
    <property type="evidence" value="ECO:0007669"/>
    <property type="project" value="UniProtKB-UniRule"/>
</dbReference>
<reference evidence="12 13" key="1">
    <citation type="journal article" date="2015" name="Genome Announc.">
        <title>Genome sequencing of 18 francisella strains to aid in assay development and testing.</title>
        <authorList>
            <person name="Johnson S.L."/>
            <person name="Daligault H.E."/>
            <person name="Davenport K.W."/>
            <person name="Coyne S.R."/>
            <person name="Frey K.G."/>
            <person name="Koroleva G.I."/>
            <person name="Broomall S.M."/>
            <person name="Bishop-Lilly K.A."/>
            <person name="Bruce D.C."/>
            <person name="Chertkov O."/>
            <person name="Freitas T."/>
            <person name="Jaissle J."/>
            <person name="Ladner J.T."/>
            <person name="Rosenzweig C.N."/>
            <person name="Gibbons H.S."/>
            <person name="Palacios G.F."/>
            <person name="Redden C.L."/>
            <person name="Xu Y."/>
            <person name="Minogue T.D."/>
            <person name="Chain P.S."/>
        </authorList>
    </citation>
    <scope>NUCLEOTIDE SEQUENCE [LARGE SCALE GENOMIC DNA]</scope>
    <source>
        <strain evidence="12 13">GA01-2794</strain>
    </source>
</reference>
<dbReference type="SUPFAM" id="SSF56784">
    <property type="entry name" value="HAD-like"/>
    <property type="match status" value="1"/>
</dbReference>
<dbReference type="InterPro" id="IPR006549">
    <property type="entry name" value="HAD-SF_hydro_IIIA"/>
</dbReference>
<evidence type="ECO:0000256" key="5">
    <source>
        <dbReference type="ARBA" id="ARBA00022723"/>
    </source>
</evidence>
<dbReference type="InterPro" id="IPR023214">
    <property type="entry name" value="HAD_sf"/>
</dbReference>
<proteinExistence type="inferred from homology"/>
<dbReference type="HAMAP" id="MF_00076">
    <property type="entry name" value="HisB"/>
    <property type="match status" value="1"/>
</dbReference>
<organism evidence="12 13">
    <name type="scientific">Francisella philomiragia</name>
    <dbReference type="NCBI Taxonomy" id="28110"/>
    <lineage>
        <taxon>Bacteria</taxon>
        <taxon>Pseudomonadati</taxon>
        <taxon>Pseudomonadota</taxon>
        <taxon>Gammaproteobacteria</taxon>
        <taxon>Thiotrichales</taxon>
        <taxon>Francisellaceae</taxon>
        <taxon>Francisella</taxon>
    </lineage>
</organism>
<feature type="binding site" evidence="11">
    <location>
        <position position="104"/>
    </location>
    <ligand>
        <name>Zn(2+)</name>
        <dbReference type="ChEBI" id="CHEBI:29105"/>
    </ligand>
</feature>
<dbReference type="FunFam" id="3.30.230.40:FF:000003">
    <property type="entry name" value="Imidazoleglycerol-phosphate dehydratase HisB"/>
    <property type="match status" value="1"/>
</dbReference>
<evidence type="ECO:0000256" key="9">
    <source>
        <dbReference type="ARBA" id="ARBA00023239"/>
    </source>
</evidence>
<evidence type="ECO:0000256" key="8">
    <source>
        <dbReference type="ARBA" id="ARBA00023102"/>
    </source>
</evidence>
<dbReference type="EC" id="3.1.3.15" evidence="11"/>
<dbReference type="GO" id="GO:0046872">
    <property type="term" value="F:metal ion binding"/>
    <property type="evidence" value="ECO:0007669"/>
    <property type="project" value="UniProtKB-KW"/>
</dbReference>
<evidence type="ECO:0000256" key="11">
    <source>
        <dbReference type="HAMAP-Rule" id="MF_01022"/>
    </source>
</evidence>
<dbReference type="GO" id="GO:0000105">
    <property type="term" value="P:L-histidine biosynthetic process"/>
    <property type="evidence" value="ECO:0007669"/>
    <property type="project" value="UniProtKB-UniRule"/>
</dbReference>
<feature type="region of interest" description="Histidinol-phosphatase" evidence="11">
    <location>
        <begin position="1"/>
        <end position="168"/>
    </location>
</feature>
<dbReference type="AlphaFoldDB" id="A0A0B6D4F2"/>
<dbReference type="PANTHER" id="PTHR23133:SF2">
    <property type="entry name" value="IMIDAZOLEGLYCEROL-PHOSPHATE DEHYDRATASE"/>
    <property type="match status" value="1"/>
</dbReference>
<dbReference type="GO" id="GO:0004401">
    <property type="term" value="F:histidinol-phosphatase activity"/>
    <property type="evidence" value="ECO:0007669"/>
    <property type="project" value="UniProtKB-UniRule"/>
</dbReference>
<dbReference type="NCBIfam" id="NF002114">
    <property type="entry name" value="PRK00951.2-4"/>
    <property type="match status" value="1"/>
</dbReference>
<dbReference type="NCBIfam" id="NF003937">
    <property type="entry name" value="PRK05446.1"/>
    <property type="match status" value="1"/>
</dbReference>
<comment type="catalytic activity">
    <reaction evidence="11">
        <text>L-histidinol phosphate + H2O = L-histidinol + phosphate</text>
        <dbReference type="Rhea" id="RHEA:14465"/>
        <dbReference type="ChEBI" id="CHEBI:15377"/>
        <dbReference type="ChEBI" id="CHEBI:43474"/>
        <dbReference type="ChEBI" id="CHEBI:57699"/>
        <dbReference type="ChEBI" id="CHEBI:57980"/>
        <dbReference type="EC" id="3.1.3.15"/>
    </reaction>
</comment>
<comment type="pathway">
    <text evidence="2 11">Amino-acid biosynthesis; L-histidine biosynthesis; L-histidine from 5-phospho-alpha-D-ribose 1-diphosphate: step 6/9.</text>
</comment>
<dbReference type="InterPro" id="IPR020565">
    <property type="entry name" value="ImidazoleglycerP_deHydtase_CS"/>
</dbReference>
<dbReference type="InterPro" id="IPR038494">
    <property type="entry name" value="IGPD_sf"/>
</dbReference>
<dbReference type="InterPro" id="IPR005954">
    <property type="entry name" value="HisB_N"/>
</dbReference>
<keyword evidence="3 11" id="KW-0963">Cytoplasm</keyword>
<dbReference type="Proteomes" id="UP000031830">
    <property type="component" value="Chromosome"/>
</dbReference>
<keyword evidence="9 11" id="KW-0456">Lyase</keyword>
<gene>
    <name evidence="11 12" type="primary">hisB</name>
    <name evidence="12" type="ORF">LA55_1301</name>
</gene>
<feature type="binding site" evidence="11">
    <location>
        <position position="96"/>
    </location>
    <ligand>
        <name>Zn(2+)</name>
        <dbReference type="ChEBI" id="CHEBI:29105"/>
    </ligand>
</feature>
<dbReference type="KEGG" id="fpz:LA55_1301"/>
<dbReference type="NCBIfam" id="TIGR01261">
    <property type="entry name" value="hisB_Nterm"/>
    <property type="match status" value="1"/>
</dbReference>
<name>A0A0B6D4F2_9GAMM</name>
<comment type="catalytic activity">
    <reaction evidence="11">
        <text>D-erythro-1-(imidazol-4-yl)glycerol 3-phosphate = 3-(imidazol-4-yl)-2-oxopropyl phosphate + H2O</text>
        <dbReference type="Rhea" id="RHEA:11040"/>
        <dbReference type="ChEBI" id="CHEBI:15377"/>
        <dbReference type="ChEBI" id="CHEBI:57766"/>
        <dbReference type="ChEBI" id="CHEBI:58278"/>
        <dbReference type="EC" id="4.2.1.19"/>
    </reaction>
</comment>
<dbReference type="Gene3D" id="3.30.230.40">
    <property type="entry name" value="Imidazole glycerol phosphate dehydratase, domain 1"/>
    <property type="match status" value="2"/>
</dbReference>
<protein>
    <recommendedName>
        <fullName evidence="11">Histidine biosynthesis bifunctional protein HisB</fullName>
    </recommendedName>
    <domain>
        <recommendedName>
            <fullName evidence="11">Histidinol-phosphatase</fullName>
            <ecNumber evidence="11">3.1.3.15</ecNumber>
        </recommendedName>
    </domain>
    <domain>
        <recommendedName>
            <fullName evidence="11">Imidazoleglycerol-phosphate dehydratase</fullName>
            <shortName evidence="11">IGPD</shortName>
            <ecNumber evidence="11">4.2.1.19</ecNumber>
        </recommendedName>
    </domain>
</protein>
<keyword evidence="6 11" id="KW-0378">Hydrolase</keyword>
<dbReference type="CDD" id="cd07914">
    <property type="entry name" value="IGPD"/>
    <property type="match status" value="1"/>
</dbReference>